<dbReference type="Proteomes" id="UP000283128">
    <property type="component" value="Unassembled WGS sequence"/>
</dbReference>
<keyword evidence="2" id="KW-1185">Reference proteome</keyword>
<sequence length="95" mass="10294">MGLTPGASLTLNEPPQLIRFANQLRSKSTSGENSRSASQSIEVRFGTSRAGAVDVALYTTASVDAVIPHPPRRRLRAAFHGRPPRAVSVQLTRRE</sequence>
<protein>
    <submittedName>
        <fullName evidence="1">Uncharacterized protein</fullName>
    </submittedName>
</protein>
<dbReference type="OrthoDB" id="3467309at2"/>
<evidence type="ECO:0000313" key="1">
    <source>
        <dbReference type="EMBL" id="RVU14829.1"/>
    </source>
</evidence>
<proteinExistence type="predicted"/>
<dbReference type="AlphaFoldDB" id="A0A3S2V3V9"/>
<dbReference type="EMBL" id="RZYA01000038">
    <property type="protein sequence ID" value="RVU14829.1"/>
    <property type="molecule type" value="Genomic_DNA"/>
</dbReference>
<name>A0A3S2V3V9_9ACTN</name>
<evidence type="ECO:0000313" key="2">
    <source>
        <dbReference type="Proteomes" id="UP000283128"/>
    </source>
</evidence>
<comment type="caution">
    <text evidence="1">The sequence shown here is derived from an EMBL/GenBank/DDBJ whole genome shotgun (WGS) entry which is preliminary data.</text>
</comment>
<gene>
    <name evidence="1" type="ORF">EOT10_40285</name>
</gene>
<organism evidence="1 2">
    <name type="scientific">Streptomyces antnestii</name>
    <dbReference type="NCBI Taxonomy" id="2494256"/>
    <lineage>
        <taxon>Bacteria</taxon>
        <taxon>Bacillati</taxon>
        <taxon>Actinomycetota</taxon>
        <taxon>Actinomycetes</taxon>
        <taxon>Kitasatosporales</taxon>
        <taxon>Streptomycetaceae</taxon>
        <taxon>Streptomyces</taxon>
    </lineage>
</organism>
<reference evidence="1 2" key="1">
    <citation type="submission" date="2019-01" db="EMBL/GenBank/DDBJ databases">
        <title>Genome sequences of Streptomyces and Rhizobium isolates collected from root and soil.</title>
        <authorList>
            <person name="Chhettri S."/>
            <person name="Sevigny J.L."/>
            <person name="Sen A."/>
            <person name="Ennis N."/>
            <person name="Tisa L."/>
        </authorList>
    </citation>
    <scope>NUCLEOTIDE SEQUENCE [LARGE SCALE GENOMIC DNA]</scope>
    <source>
        <strain evidence="1 2">San01</strain>
    </source>
</reference>
<accession>A0A3S2V3V9</accession>